<dbReference type="Proteomes" id="UP001566132">
    <property type="component" value="Unassembled WGS sequence"/>
</dbReference>
<feature type="region of interest" description="Disordered" evidence="1">
    <location>
        <begin position="131"/>
        <end position="186"/>
    </location>
</feature>
<feature type="compositionally biased region" description="Pro residues" evidence="1">
    <location>
        <begin position="132"/>
        <end position="142"/>
    </location>
</feature>
<accession>A0ABD1E0U4</accession>
<protein>
    <submittedName>
        <fullName evidence="2">Uncharacterized protein</fullName>
    </submittedName>
</protein>
<proteinExistence type="predicted"/>
<comment type="caution">
    <text evidence="2">The sequence shown here is derived from an EMBL/GenBank/DDBJ whole genome shotgun (WGS) entry which is preliminary data.</text>
</comment>
<evidence type="ECO:0000313" key="3">
    <source>
        <dbReference type="Proteomes" id="UP001566132"/>
    </source>
</evidence>
<reference evidence="2 3" key="1">
    <citation type="submission" date="2024-05" db="EMBL/GenBank/DDBJ databases">
        <title>Genetic variation in Jamaican populations of the coffee berry borer (Hypothenemus hampei).</title>
        <authorList>
            <person name="Errbii M."/>
            <person name="Myrie A."/>
        </authorList>
    </citation>
    <scope>NUCLEOTIDE SEQUENCE [LARGE SCALE GENOMIC DNA]</scope>
    <source>
        <strain evidence="2">JA-Hopewell-2020-01-JO</strain>
        <tissue evidence="2">Whole body</tissue>
    </source>
</reference>
<feature type="compositionally biased region" description="Polar residues" evidence="1">
    <location>
        <begin position="146"/>
        <end position="155"/>
    </location>
</feature>
<evidence type="ECO:0000256" key="1">
    <source>
        <dbReference type="SAM" id="MobiDB-lite"/>
    </source>
</evidence>
<name>A0ABD1E0U4_HYPHA</name>
<keyword evidence="3" id="KW-1185">Reference proteome</keyword>
<sequence length="186" mass="20784">MQEARERTKAAHSGKTSSYARGDLVWVRTINHGNIKWIQEVIEQEISSASYEVVVQGRICHVSSSHLRRRSPMAWTIGTDPRASEESVNVQPIPDRLTPETFQSLATPTSAQMLMSDLDSGRITGVVEVQTPPVPLTTPPRPVQEEVTQNTSSVQGREEEEPTSPPTKPRKTTCFDRVVVPPKRFR</sequence>
<evidence type="ECO:0000313" key="2">
    <source>
        <dbReference type="EMBL" id="KAL1488303.1"/>
    </source>
</evidence>
<dbReference type="EMBL" id="JBDJPC010000015">
    <property type="protein sequence ID" value="KAL1488303.1"/>
    <property type="molecule type" value="Genomic_DNA"/>
</dbReference>
<gene>
    <name evidence="2" type="ORF">ABEB36_015252</name>
</gene>
<organism evidence="2 3">
    <name type="scientific">Hypothenemus hampei</name>
    <name type="common">Coffee berry borer</name>
    <dbReference type="NCBI Taxonomy" id="57062"/>
    <lineage>
        <taxon>Eukaryota</taxon>
        <taxon>Metazoa</taxon>
        <taxon>Ecdysozoa</taxon>
        <taxon>Arthropoda</taxon>
        <taxon>Hexapoda</taxon>
        <taxon>Insecta</taxon>
        <taxon>Pterygota</taxon>
        <taxon>Neoptera</taxon>
        <taxon>Endopterygota</taxon>
        <taxon>Coleoptera</taxon>
        <taxon>Polyphaga</taxon>
        <taxon>Cucujiformia</taxon>
        <taxon>Curculionidae</taxon>
        <taxon>Scolytinae</taxon>
        <taxon>Hypothenemus</taxon>
    </lineage>
</organism>
<dbReference type="AlphaFoldDB" id="A0ABD1E0U4"/>